<dbReference type="EMBL" id="CP063989">
    <property type="protein sequence ID" value="QPL04980.1"/>
    <property type="molecule type" value="Genomic_DNA"/>
</dbReference>
<feature type="repeat" description="Cell wall-binding" evidence="2">
    <location>
        <begin position="247"/>
        <end position="266"/>
    </location>
</feature>
<feature type="chain" id="PRO_5032903059" evidence="3">
    <location>
        <begin position="28"/>
        <end position="310"/>
    </location>
</feature>
<dbReference type="Gene3D" id="2.10.270.10">
    <property type="entry name" value="Cholin Binding"/>
    <property type="match status" value="2"/>
</dbReference>
<dbReference type="SUPFAM" id="SSF69360">
    <property type="entry name" value="Cell wall binding repeat"/>
    <property type="match status" value="1"/>
</dbReference>
<gene>
    <name evidence="4" type="ORF">ID810_09555</name>
</gene>
<keyword evidence="5" id="KW-1185">Reference proteome</keyword>
<dbReference type="InterPro" id="IPR018337">
    <property type="entry name" value="Cell_wall/Cho-bd_repeat"/>
</dbReference>
<protein>
    <submittedName>
        <fullName evidence="4">N-acetylmuramoyl-L-alanine amidase family protein</fullName>
    </submittedName>
</protein>
<feature type="repeat" description="Cell wall-binding" evidence="2">
    <location>
        <begin position="267"/>
        <end position="286"/>
    </location>
</feature>
<accession>A0A7T0LJT6</accession>
<feature type="signal peptide" evidence="3">
    <location>
        <begin position="1"/>
        <end position="27"/>
    </location>
</feature>
<name>A0A7T0LJT6_9ACTO</name>
<feature type="repeat" description="Cell wall-binding" evidence="2">
    <location>
        <begin position="227"/>
        <end position="246"/>
    </location>
</feature>
<evidence type="ECO:0000313" key="5">
    <source>
        <dbReference type="Proteomes" id="UP000594637"/>
    </source>
</evidence>
<keyword evidence="1" id="KW-0677">Repeat</keyword>
<evidence type="ECO:0000256" key="2">
    <source>
        <dbReference type="PROSITE-ProRule" id="PRU00591"/>
    </source>
</evidence>
<proteinExistence type="predicted"/>
<organism evidence="4 5">
    <name type="scientific">Actinomyces respiraculi</name>
    <dbReference type="NCBI Taxonomy" id="2744574"/>
    <lineage>
        <taxon>Bacteria</taxon>
        <taxon>Bacillati</taxon>
        <taxon>Actinomycetota</taxon>
        <taxon>Actinomycetes</taxon>
        <taxon>Actinomycetales</taxon>
        <taxon>Actinomycetaceae</taxon>
        <taxon>Actinomyces</taxon>
    </lineage>
</organism>
<dbReference type="AlphaFoldDB" id="A0A7T0LJT6"/>
<evidence type="ECO:0000313" key="4">
    <source>
        <dbReference type="EMBL" id="QPL04980.1"/>
    </source>
</evidence>
<evidence type="ECO:0000256" key="1">
    <source>
        <dbReference type="ARBA" id="ARBA00022737"/>
    </source>
</evidence>
<feature type="repeat" description="Cell wall-binding" evidence="2">
    <location>
        <begin position="207"/>
        <end position="226"/>
    </location>
</feature>
<keyword evidence="3" id="KW-0732">Signal</keyword>
<dbReference type="RefSeq" id="WP_195858783.1">
    <property type="nucleotide sequence ID" value="NZ_CP063989.1"/>
</dbReference>
<sequence>MRRSPVVALLGMVLAFSSLALDSPAHAAAPPIDTSYCRHEEQDQCLDFPDFALDDLPELTVGEVVTFTGSGASMPGLSGGETNIGGGFYPLHYDGDGPPFSGRFVGHAREDGTWRVTMTIPGFSQEDLDRWSGVVVWFYVDGMTGDTWRRHEIIYPVTIKPARASTTGWYQVGSSWHWADDDGAPHQGWRRIGDSWYFFDKATTAMATGWVADGGSWYYLTGSGAMATGWVADGGSWYYLTGSGAMATGWVADGGSWYYLTGSGAMATGWVRDGGSWYYLTGSGAMVTGWVRVDGHWSLFAPNGVWQYDG</sequence>
<reference evidence="4 5" key="1">
    <citation type="submission" date="2020-11" db="EMBL/GenBank/DDBJ databases">
        <title>Actinomyces sp. ZJ750.</title>
        <authorList>
            <person name="Zhou J."/>
        </authorList>
    </citation>
    <scope>NUCLEOTIDE SEQUENCE [LARGE SCALE GENOMIC DNA]</scope>
    <source>
        <strain evidence="4 5">ZJ750</strain>
    </source>
</reference>
<dbReference type="Proteomes" id="UP000594637">
    <property type="component" value="Chromosome"/>
</dbReference>
<dbReference type="Pfam" id="PF19127">
    <property type="entry name" value="Choline_bind_3"/>
    <property type="match status" value="2"/>
</dbReference>
<dbReference type="Pfam" id="PF01473">
    <property type="entry name" value="Choline_bind_1"/>
    <property type="match status" value="2"/>
</dbReference>
<evidence type="ECO:0000256" key="3">
    <source>
        <dbReference type="SAM" id="SignalP"/>
    </source>
</evidence>
<dbReference type="KEGG" id="arep:ID810_09555"/>
<dbReference type="PROSITE" id="PS51170">
    <property type="entry name" value="CW"/>
    <property type="match status" value="4"/>
</dbReference>